<dbReference type="AlphaFoldDB" id="U6L437"/>
<dbReference type="OrthoDB" id="347188at2759"/>
<gene>
    <name evidence="2" type="ORF">ETH_00013470</name>
</gene>
<protein>
    <recommendedName>
        <fullName evidence="4">Transmembrane protein</fullName>
    </recommendedName>
</protein>
<reference evidence="2" key="1">
    <citation type="submission" date="2013-10" db="EMBL/GenBank/DDBJ databases">
        <title>Genomic analysis of the causative agents of coccidiosis in chickens.</title>
        <authorList>
            <person name="Reid A.J."/>
            <person name="Blake D."/>
            <person name="Billington K."/>
            <person name="Browne H."/>
            <person name="Dunn M."/>
            <person name="Hung S."/>
            <person name="Kawahara F."/>
            <person name="Miranda-Saavedra D."/>
            <person name="Mourier T."/>
            <person name="Nagra H."/>
            <person name="Otto T.D."/>
            <person name="Rawlings N."/>
            <person name="Sanchez A."/>
            <person name="Sanders M."/>
            <person name="Subramaniam C."/>
            <person name="Tay Y."/>
            <person name="Dear P."/>
            <person name="Doerig C."/>
            <person name="Gruber A."/>
            <person name="Parkinson J."/>
            <person name="Shirley M."/>
            <person name="Wan K.L."/>
            <person name="Berriman M."/>
            <person name="Tomley F."/>
            <person name="Pain A."/>
        </authorList>
    </citation>
    <scope>NUCLEOTIDE SEQUENCE [LARGE SCALE GENOMIC DNA]</scope>
    <source>
        <strain evidence="2">Houghton</strain>
    </source>
</reference>
<evidence type="ECO:0000313" key="2">
    <source>
        <dbReference type="EMBL" id="CDJ43389.1"/>
    </source>
</evidence>
<dbReference type="VEuPathDB" id="ToxoDB:ETH2_1518000"/>
<evidence type="ECO:0000256" key="1">
    <source>
        <dbReference type="SAM" id="Phobius"/>
    </source>
</evidence>
<dbReference type="GeneID" id="25251859"/>
<dbReference type="Proteomes" id="UP000030747">
    <property type="component" value="Unassembled WGS sequence"/>
</dbReference>
<keyword evidence="1" id="KW-1133">Transmembrane helix</keyword>
<organism evidence="2 3">
    <name type="scientific">Eimeria tenella</name>
    <name type="common">Coccidian parasite</name>
    <dbReference type="NCBI Taxonomy" id="5802"/>
    <lineage>
        <taxon>Eukaryota</taxon>
        <taxon>Sar</taxon>
        <taxon>Alveolata</taxon>
        <taxon>Apicomplexa</taxon>
        <taxon>Conoidasida</taxon>
        <taxon>Coccidia</taxon>
        <taxon>Eucoccidiorida</taxon>
        <taxon>Eimeriorina</taxon>
        <taxon>Eimeriidae</taxon>
        <taxon>Eimeria</taxon>
    </lineage>
</organism>
<evidence type="ECO:0000313" key="3">
    <source>
        <dbReference type="Proteomes" id="UP000030747"/>
    </source>
</evidence>
<accession>U6L437</accession>
<dbReference type="RefSeq" id="XP_013234139.1">
    <property type="nucleotide sequence ID" value="XM_013378685.1"/>
</dbReference>
<dbReference type="VEuPathDB" id="ToxoDB:ETH_00013470"/>
<evidence type="ECO:0008006" key="4">
    <source>
        <dbReference type="Google" id="ProtNLM"/>
    </source>
</evidence>
<name>U6L437_EIMTE</name>
<sequence>MAGFSSHIKQESREYPHGGVVSPVFSSSRRDQTQYDAYSLWSSPRLPGGRGSPAIIGAAAFASILAVFFFVSYCSVLLKKQRLRMSSGRNLAEDERITGTHRTEHDARPICEATESQPASAQQAPEMSLKLPIADAIDESAGTSSWKRKIEQDSEKHDGFLLQQKRAKGLVKLPGESVVNPVLDSTLSQLIDETLAAGDSALSLEGWLLDANDDFEESPNTASDEPLQANGHLEFIMDSSGKDACTVSSKRQLQSGVGSLVYRPSAVPRGFFEETISAHPQLSHEAPRTADGFASTHFPSAPAFPEASHAMPLDFQPSSTLTAMCGGSSSQHLPFFGQTSTQQGCVEPPPEQVTDYQGSSSQHLHFIVPMIAGGEYEQRPLEQAAVYGGTPPQYFSLNGDMTGQQGYEQQATLPGETVSQFLPPVGQVTAQQGYEQQQSAQPGVGNMSSQFHLPFVGQTQESPSLDERLLPFAKDITTHPFVRLPCVAPGASVRGMKWENIKRSPGSSRNAYHVLRCIRRILKLPIVGSAELLDLVISVERLVSHALYSMDADATNLKPKLVARKLAFAFMLLDSLYSASEVLGRKARRNEWWPAVLNAVPFFVGPFRSVPKDTAESSNINLALLLDQSIDFYRRGRHQGYNQNRGCGLTMCNGYHAQRAY</sequence>
<feature type="transmembrane region" description="Helical" evidence="1">
    <location>
        <begin position="54"/>
        <end position="78"/>
    </location>
</feature>
<keyword evidence="1" id="KW-0472">Membrane</keyword>
<keyword evidence="3" id="KW-1185">Reference proteome</keyword>
<dbReference type="EMBL" id="HG675764">
    <property type="protein sequence ID" value="CDJ43389.1"/>
    <property type="molecule type" value="Genomic_DNA"/>
</dbReference>
<proteinExistence type="predicted"/>
<reference evidence="2" key="2">
    <citation type="submission" date="2013-10" db="EMBL/GenBank/DDBJ databases">
        <authorList>
            <person name="Aslett M."/>
        </authorList>
    </citation>
    <scope>NUCLEOTIDE SEQUENCE [LARGE SCALE GENOMIC DNA]</scope>
    <source>
        <strain evidence="2">Houghton</strain>
    </source>
</reference>
<keyword evidence="1" id="KW-0812">Transmembrane</keyword>
<dbReference type="OMA" id="RCIRRIL"/>